<dbReference type="GO" id="GO:0003700">
    <property type="term" value="F:DNA-binding transcription factor activity"/>
    <property type="evidence" value="ECO:0007669"/>
    <property type="project" value="TreeGrafter"/>
</dbReference>
<reference evidence="7" key="1">
    <citation type="submission" date="2016-10" db="EMBL/GenBank/DDBJ databases">
        <authorList>
            <person name="Varghese N."/>
            <person name="Submissions S."/>
        </authorList>
    </citation>
    <scope>NUCLEOTIDE SEQUENCE [LARGE SCALE GENOMIC DNA]</scope>
    <source>
        <strain evidence="7">CGMCC 4.7038</strain>
    </source>
</reference>
<dbReference type="GO" id="GO:0045892">
    <property type="term" value="P:negative regulation of DNA-templated transcription"/>
    <property type="evidence" value="ECO:0007669"/>
    <property type="project" value="UniProtKB-ARBA"/>
</dbReference>
<dbReference type="PROSITE" id="PS50977">
    <property type="entry name" value="HTH_TETR_2"/>
    <property type="match status" value="1"/>
</dbReference>
<organism evidence="6 7">
    <name type="scientific">Micromonospora phaseoli</name>
    <dbReference type="NCBI Taxonomy" id="1144548"/>
    <lineage>
        <taxon>Bacteria</taxon>
        <taxon>Bacillati</taxon>
        <taxon>Actinomycetota</taxon>
        <taxon>Actinomycetes</taxon>
        <taxon>Micromonosporales</taxon>
        <taxon>Micromonosporaceae</taxon>
        <taxon>Micromonospora</taxon>
    </lineage>
</organism>
<protein>
    <submittedName>
        <fullName evidence="6">DNA-binding transcriptional regulator, AcrR family</fullName>
    </submittedName>
</protein>
<proteinExistence type="predicted"/>
<keyword evidence="1" id="KW-0805">Transcription regulation</keyword>
<dbReference type="OrthoDB" id="7186128at2"/>
<sequence length="201" mass="22156">MRKDVNRRAILDAALVEFLENGYVAAGMDRIAAGAGVSKVTVYAHFADKRTLFEAVFTSAIATAEHTGSGLVEVLAESDDLARDLRAFAREHIVTVTAPHLVQLRRILIGEAGRFPELARAWHRAAPQRAHAVLATAIARLTERGVLRVADPLLAAQHLNYLILSIPLNEAMFAVRESYPVPELHRWADEAVRVFLAAYTR</sequence>
<keyword evidence="3" id="KW-0804">Transcription</keyword>
<feature type="domain" description="HTH tetR-type" evidence="5">
    <location>
        <begin position="4"/>
        <end position="64"/>
    </location>
</feature>
<evidence type="ECO:0000313" key="7">
    <source>
        <dbReference type="Proteomes" id="UP000198707"/>
    </source>
</evidence>
<dbReference type="InterPro" id="IPR009057">
    <property type="entry name" value="Homeodomain-like_sf"/>
</dbReference>
<dbReference type="AlphaFoldDB" id="A0A1H7D6Q0"/>
<gene>
    <name evidence="6" type="ORF">SAMN05443287_1122</name>
</gene>
<evidence type="ECO:0000256" key="2">
    <source>
        <dbReference type="ARBA" id="ARBA00023125"/>
    </source>
</evidence>
<evidence type="ECO:0000256" key="1">
    <source>
        <dbReference type="ARBA" id="ARBA00023015"/>
    </source>
</evidence>
<dbReference type="PANTHER" id="PTHR30055:SF146">
    <property type="entry name" value="HTH-TYPE TRANSCRIPTIONAL DUAL REGULATOR CECR"/>
    <property type="match status" value="1"/>
</dbReference>
<name>A0A1H7D6Q0_9ACTN</name>
<dbReference type="InterPro" id="IPR039536">
    <property type="entry name" value="TetR_C_Proteobacteria"/>
</dbReference>
<accession>A0A1H7D6Q0</accession>
<dbReference type="InterPro" id="IPR001647">
    <property type="entry name" value="HTH_TetR"/>
</dbReference>
<keyword evidence="2 4" id="KW-0238">DNA-binding</keyword>
<feature type="DNA-binding region" description="H-T-H motif" evidence="4">
    <location>
        <begin position="27"/>
        <end position="46"/>
    </location>
</feature>
<dbReference type="Gene3D" id="1.10.357.10">
    <property type="entry name" value="Tetracycline Repressor, domain 2"/>
    <property type="match status" value="1"/>
</dbReference>
<dbReference type="GO" id="GO:0000976">
    <property type="term" value="F:transcription cis-regulatory region binding"/>
    <property type="evidence" value="ECO:0007669"/>
    <property type="project" value="TreeGrafter"/>
</dbReference>
<dbReference type="PANTHER" id="PTHR30055">
    <property type="entry name" value="HTH-TYPE TRANSCRIPTIONAL REGULATOR RUTR"/>
    <property type="match status" value="1"/>
</dbReference>
<dbReference type="EMBL" id="FNYV01000012">
    <property type="protein sequence ID" value="SEJ97004.1"/>
    <property type="molecule type" value="Genomic_DNA"/>
</dbReference>
<dbReference type="InterPro" id="IPR050109">
    <property type="entry name" value="HTH-type_TetR-like_transc_reg"/>
</dbReference>
<dbReference type="Pfam" id="PF14246">
    <property type="entry name" value="TetR_C_7"/>
    <property type="match status" value="1"/>
</dbReference>
<dbReference type="Pfam" id="PF00440">
    <property type="entry name" value="TetR_N"/>
    <property type="match status" value="1"/>
</dbReference>
<keyword evidence="7" id="KW-1185">Reference proteome</keyword>
<dbReference type="FunFam" id="1.10.10.60:FF:000141">
    <property type="entry name" value="TetR family transcriptional regulator"/>
    <property type="match status" value="1"/>
</dbReference>
<evidence type="ECO:0000313" key="6">
    <source>
        <dbReference type="EMBL" id="SEJ97004.1"/>
    </source>
</evidence>
<evidence type="ECO:0000259" key="5">
    <source>
        <dbReference type="PROSITE" id="PS50977"/>
    </source>
</evidence>
<dbReference type="PRINTS" id="PR00455">
    <property type="entry name" value="HTHTETR"/>
</dbReference>
<dbReference type="SUPFAM" id="SSF48498">
    <property type="entry name" value="Tetracyclin repressor-like, C-terminal domain"/>
    <property type="match status" value="1"/>
</dbReference>
<dbReference type="Proteomes" id="UP000198707">
    <property type="component" value="Unassembled WGS sequence"/>
</dbReference>
<evidence type="ECO:0000256" key="3">
    <source>
        <dbReference type="ARBA" id="ARBA00023163"/>
    </source>
</evidence>
<evidence type="ECO:0000256" key="4">
    <source>
        <dbReference type="PROSITE-ProRule" id="PRU00335"/>
    </source>
</evidence>
<dbReference type="SUPFAM" id="SSF46689">
    <property type="entry name" value="Homeodomain-like"/>
    <property type="match status" value="1"/>
</dbReference>
<dbReference type="RefSeq" id="WP_092382454.1">
    <property type="nucleotide sequence ID" value="NZ_BOPI01000008.1"/>
</dbReference>
<dbReference type="InterPro" id="IPR036271">
    <property type="entry name" value="Tet_transcr_reg_TetR-rel_C_sf"/>
</dbReference>